<gene>
    <name evidence="1" type="ORF">LrDSM24759_04620</name>
</gene>
<dbReference type="RefSeq" id="WP_117117894.1">
    <property type="nucleotide sequence ID" value="NZ_BFBY01000002.1"/>
</dbReference>
<evidence type="ECO:0000313" key="1">
    <source>
        <dbReference type="EMBL" id="GBG04548.1"/>
    </source>
</evidence>
<comment type="caution">
    <text evidence="1">The sequence shown here is derived from an EMBL/GenBank/DDBJ whole genome shotgun (WGS) entry which is preliminary data.</text>
</comment>
<sequence length="248" mass="29157">MKKDTYMTLLGLRDVCYNDFNFDIDNKNPFLGTDTYKKIEEILKKNQTEELLKEFEVGANIYQDYAPEYLSLTNKHEIEHDINAAREYINNYSGDKDDFKKNYQAFIDDNSLSYAFGPDDNLDQVQEDLNNVDTENVIVWERRKNEYLLLPHSFQSLERIKNKISSVKNENDKAIRLAMEKLFNNINEFLKPFSKSQYGKYEKDLPENLRMKLEHEALLLQNDARDVGAEKLAKKAEEIARKANNDIE</sequence>
<accession>A0A2Z6T895</accession>
<organism evidence="1 2">
    <name type="scientific">Lactobacillus rodentium</name>
    <dbReference type="NCBI Taxonomy" id="947835"/>
    <lineage>
        <taxon>Bacteria</taxon>
        <taxon>Bacillati</taxon>
        <taxon>Bacillota</taxon>
        <taxon>Bacilli</taxon>
        <taxon>Lactobacillales</taxon>
        <taxon>Lactobacillaceae</taxon>
        <taxon>Lactobacillus</taxon>
    </lineage>
</organism>
<dbReference type="EMBL" id="BFBY01000002">
    <property type="protein sequence ID" value="GBG04548.1"/>
    <property type="molecule type" value="Genomic_DNA"/>
</dbReference>
<proteinExistence type="predicted"/>
<dbReference type="Proteomes" id="UP000257317">
    <property type="component" value="Unassembled WGS sequence"/>
</dbReference>
<dbReference type="AlphaFoldDB" id="A0A2Z6T895"/>
<dbReference type="OrthoDB" id="2308014at2"/>
<reference evidence="2" key="1">
    <citation type="submission" date="2018-03" db="EMBL/GenBank/DDBJ databases">
        <title>New taxa in the Lactobacillus gasseri group.</title>
        <authorList>
            <person name="Tanizawa Y."/>
            <person name="Tohno M."/>
            <person name="Endo A."/>
            <person name="Arita M."/>
        </authorList>
    </citation>
    <scope>NUCLEOTIDE SEQUENCE [LARGE SCALE GENOMIC DNA]</scope>
    <source>
        <strain evidence="2">DSM 24759</strain>
    </source>
</reference>
<protein>
    <submittedName>
        <fullName evidence="1">Uncharacterized protein</fullName>
    </submittedName>
</protein>
<evidence type="ECO:0000313" key="2">
    <source>
        <dbReference type="Proteomes" id="UP000257317"/>
    </source>
</evidence>
<keyword evidence="2" id="KW-1185">Reference proteome</keyword>
<name>A0A2Z6T895_9LACO</name>